<feature type="transmembrane region" description="Helical" evidence="8">
    <location>
        <begin position="659"/>
        <end position="676"/>
    </location>
</feature>
<protein>
    <submittedName>
        <fullName evidence="9">Iron complex transport system permease protein</fullName>
    </submittedName>
</protein>
<keyword evidence="7 8" id="KW-0472">Membrane</keyword>
<organism evidence="9 10">
    <name type="scientific">Diaminobutyricimonas aerilata</name>
    <dbReference type="NCBI Taxonomy" id="1162967"/>
    <lineage>
        <taxon>Bacteria</taxon>
        <taxon>Bacillati</taxon>
        <taxon>Actinomycetota</taxon>
        <taxon>Actinomycetes</taxon>
        <taxon>Micrococcales</taxon>
        <taxon>Microbacteriaceae</taxon>
        <taxon>Diaminobutyricimonas</taxon>
    </lineage>
</organism>
<feature type="transmembrane region" description="Helical" evidence="8">
    <location>
        <begin position="587"/>
        <end position="609"/>
    </location>
</feature>
<keyword evidence="3" id="KW-0813">Transport</keyword>
<comment type="similarity">
    <text evidence="2">Belongs to the binding-protein-dependent transport system permease family. FecCD subfamily.</text>
</comment>
<dbReference type="NCBIfam" id="NF007867">
    <property type="entry name" value="PRK10577.1-3"/>
    <property type="match status" value="1"/>
</dbReference>
<evidence type="ECO:0000256" key="5">
    <source>
        <dbReference type="ARBA" id="ARBA00022692"/>
    </source>
</evidence>
<feature type="transmembrane region" description="Helical" evidence="8">
    <location>
        <begin position="285"/>
        <end position="305"/>
    </location>
</feature>
<dbReference type="GO" id="GO:0033214">
    <property type="term" value="P:siderophore-iron import into cell"/>
    <property type="evidence" value="ECO:0007669"/>
    <property type="project" value="TreeGrafter"/>
</dbReference>
<dbReference type="GO" id="GO:0022857">
    <property type="term" value="F:transmembrane transporter activity"/>
    <property type="evidence" value="ECO:0007669"/>
    <property type="project" value="InterPro"/>
</dbReference>
<dbReference type="RefSeq" id="WP_245866406.1">
    <property type="nucleotide sequence ID" value="NZ_PGFF01000001.1"/>
</dbReference>
<sequence>MTLTRSRVGWGLPALILGVAVLLPVMAAVHLTQGTAAVGLAELWALLTGAGVDQSADVLIASRIPRLLAGLVVGVALGAAGAAMQSASRNPLASPDTLAVNAGAHLAVVAVAAFGLSIPVLPSALVAFVGGLAAAALVLAVSGGGSGPVRLVLAGSAIALGTHAVTSTLLLLFAQETSGLYAWGQGNLAQIGLTSVTQMAPVVAVGVVLLLLLGRRLDILGLGDDAARSVGVDPRGTRVAAVVVAVLLSAAAVTVAGPVGFVGLAAPAITRLLAARIRGLAKHRALVPMSAAIGVVIVLGADVVVRALLGAQAGVEVPTGVVTTLLGAVFLVAIAFRVRDSGSVETGASLARVRSRAGFLTAVGVLVVVTVAVLVAAVLLGDAKLLLGDVANWIAGRAGDTTQFILNTRVPRVLAALLGGAALAFAGAIVQAVSRNALAEPGILGVAGGGGLAAIAVLTAVPLASAWAVTGSALLGSAAAATLVFGLAARGGLQQNRLVLIGIGVSAALLNAISMVIVLTDPFNETKALTWLSGSTYGRTFPSLLPLVLSIAIAVPLLVVLARRLDLLSLDDDTPRLLGVRLPSSRLALLSLAVLLTATTVGSLGVISFVGLVAPHAARALVGGRHSRVLPTAALLGGALVCFADTIGRTVIAPGQLPAGLVTALVGAPYFAWLLWRSRTASV</sequence>
<feature type="transmembrane region" description="Helical" evidence="8">
    <location>
        <begin position="151"/>
        <end position="174"/>
    </location>
</feature>
<accession>A0A2M9CFA3</accession>
<comment type="subcellular location">
    <subcellularLocation>
        <location evidence="1">Cell membrane</location>
        <topology evidence="1">Multi-pass membrane protein</topology>
    </subcellularLocation>
</comment>
<keyword evidence="10" id="KW-1185">Reference proteome</keyword>
<feature type="transmembrane region" description="Helical" evidence="8">
    <location>
        <begin position="67"/>
        <end position="86"/>
    </location>
</feature>
<feature type="transmembrane region" description="Helical" evidence="8">
    <location>
        <begin position="629"/>
        <end position="647"/>
    </location>
</feature>
<feature type="transmembrane region" description="Helical" evidence="8">
    <location>
        <begin position="239"/>
        <end position="264"/>
    </location>
</feature>
<keyword evidence="5 8" id="KW-0812">Transmembrane</keyword>
<dbReference type="GO" id="GO:0005886">
    <property type="term" value="C:plasma membrane"/>
    <property type="evidence" value="ECO:0007669"/>
    <property type="project" value="UniProtKB-SubCell"/>
</dbReference>
<evidence type="ECO:0000256" key="7">
    <source>
        <dbReference type="ARBA" id="ARBA00023136"/>
    </source>
</evidence>
<feature type="transmembrane region" description="Helical" evidence="8">
    <location>
        <begin position="413"/>
        <end position="430"/>
    </location>
</feature>
<reference evidence="9 10" key="1">
    <citation type="submission" date="2017-11" db="EMBL/GenBank/DDBJ databases">
        <title>Genomic Encyclopedia of Archaeal and Bacterial Type Strains, Phase II (KMG-II): From Individual Species to Whole Genera.</title>
        <authorList>
            <person name="Goeker M."/>
        </authorList>
    </citation>
    <scope>NUCLEOTIDE SEQUENCE [LARGE SCALE GENOMIC DNA]</scope>
    <source>
        <strain evidence="9 10">DSM 27393</strain>
    </source>
</reference>
<comment type="caution">
    <text evidence="9">The sequence shown here is derived from an EMBL/GenBank/DDBJ whole genome shotgun (WGS) entry which is preliminary data.</text>
</comment>
<evidence type="ECO:0000313" key="9">
    <source>
        <dbReference type="EMBL" id="PJJ70611.1"/>
    </source>
</evidence>
<dbReference type="AlphaFoldDB" id="A0A2M9CFA3"/>
<feature type="transmembrane region" description="Helical" evidence="8">
    <location>
        <begin position="125"/>
        <end position="145"/>
    </location>
</feature>
<name>A0A2M9CFA3_9MICO</name>
<dbReference type="SUPFAM" id="SSF81345">
    <property type="entry name" value="ABC transporter involved in vitamin B12 uptake, BtuC"/>
    <property type="match status" value="2"/>
</dbReference>
<evidence type="ECO:0000313" key="10">
    <source>
        <dbReference type="Proteomes" id="UP000228758"/>
    </source>
</evidence>
<feature type="transmembrane region" description="Helical" evidence="8">
    <location>
        <begin position="498"/>
        <end position="520"/>
    </location>
</feature>
<feature type="transmembrane region" description="Helical" evidence="8">
    <location>
        <begin position="442"/>
        <end position="461"/>
    </location>
</feature>
<feature type="transmembrane region" description="Helical" evidence="8">
    <location>
        <begin position="317"/>
        <end position="336"/>
    </location>
</feature>
<dbReference type="Proteomes" id="UP000228758">
    <property type="component" value="Unassembled WGS sequence"/>
</dbReference>
<keyword evidence="6 8" id="KW-1133">Transmembrane helix</keyword>
<dbReference type="InterPro" id="IPR000522">
    <property type="entry name" value="ABC_transptr_permease_BtuC"/>
</dbReference>
<evidence type="ECO:0000256" key="8">
    <source>
        <dbReference type="SAM" id="Phobius"/>
    </source>
</evidence>
<evidence type="ECO:0000256" key="1">
    <source>
        <dbReference type="ARBA" id="ARBA00004651"/>
    </source>
</evidence>
<evidence type="ECO:0000256" key="2">
    <source>
        <dbReference type="ARBA" id="ARBA00007935"/>
    </source>
</evidence>
<evidence type="ECO:0000256" key="4">
    <source>
        <dbReference type="ARBA" id="ARBA00022475"/>
    </source>
</evidence>
<evidence type="ECO:0000256" key="3">
    <source>
        <dbReference type="ARBA" id="ARBA00022448"/>
    </source>
</evidence>
<feature type="transmembrane region" description="Helical" evidence="8">
    <location>
        <begin position="357"/>
        <end position="380"/>
    </location>
</feature>
<dbReference type="PANTHER" id="PTHR30472">
    <property type="entry name" value="FERRIC ENTEROBACTIN TRANSPORT SYSTEM PERMEASE PROTEIN"/>
    <property type="match status" value="1"/>
</dbReference>
<dbReference type="PANTHER" id="PTHR30472:SF37">
    <property type="entry name" value="FE(3+) DICITRATE TRANSPORT SYSTEM PERMEASE PROTEIN FECD-RELATED"/>
    <property type="match status" value="1"/>
</dbReference>
<dbReference type="EMBL" id="PGFF01000001">
    <property type="protein sequence ID" value="PJJ70611.1"/>
    <property type="molecule type" value="Genomic_DNA"/>
</dbReference>
<feature type="transmembrane region" description="Helical" evidence="8">
    <location>
        <begin position="186"/>
        <end position="213"/>
    </location>
</feature>
<feature type="transmembrane region" description="Helical" evidence="8">
    <location>
        <begin position="540"/>
        <end position="561"/>
    </location>
</feature>
<dbReference type="CDD" id="cd06550">
    <property type="entry name" value="TM_ABC_iron-siderophores_like"/>
    <property type="match status" value="1"/>
</dbReference>
<gene>
    <name evidence="9" type="ORF">CLV46_0133</name>
</gene>
<feature type="transmembrane region" description="Helical" evidence="8">
    <location>
        <begin position="467"/>
        <end position="486"/>
    </location>
</feature>
<dbReference type="Pfam" id="PF01032">
    <property type="entry name" value="FecCD"/>
    <property type="match status" value="2"/>
</dbReference>
<dbReference type="InterPro" id="IPR037294">
    <property type="entry name" value="ABC_BtuC-like"/>
</dbReference>
<evidence type="ECO:0000256" key="6">
    <source>
        <dbReference type="ARBA" id="ARBA00022989"/>
    </source>
</evidence>
<feature type="transmembrane region" description="Helical" evidence="8">
    <location>
        <begin position="98"/>
        <end position="118"/>
    </location>
</feature>
<keyword evidence="4" id="KW-1003">Cell membrane</keyword>
<dbReference type="Gene3D" id="1.10.3470.10">
    <property type="entry name" value="ABC transporter involved in vitamin B12 uptake, BtuC"/>
    <property type="match status" value="2"/>
</dbReference>
<proteinExistence type="inferred from homology"/>